<evidence type="ECO:0000256" key="1">
    <source>
        <dbReference type="SAM" id="MobiDB-lite"/>
    </source>
</evidence>
<gene>
    <name evidence="2" type="ORF">Nepgr_024124</name>
</gene>
<dbReference type="EMBL" id="BSYO01000024">
    <property type="protein sequence ID" value="GMH22281.1"/>
    <property type="molecule type" value="Genomic_DNA"/>
</dbReference>
<dbReference type="AlphaFoldDB" id="A0AAD3T5J8"/>
<feature type="region of interest" description="Disordered" evidence="1">
    <location>
        <begin position="136"/>
        <end position="167"/>
    </location>
</feature>
<protein>
    <submittedName>
        <fullName evidence="2">Uncharacterized protein</fullName>
    </submittedName>
</protein>
<keyword evidence="3" id="KW-1185">Reference proteome</keyword>
<name>A0AAD3T5J8_NEPGR</name>
<sequence length="194" mass="19261">MFRGGGKEEEVKHGCNEVAVACRLAWGEGVGDSGPVVETCRPGEVKGTRGPVGTYTRGRVVGVCEPAGEGTCRSGEVVGTFEPAGEVTCRQGEVVDICGLGKVVDICGLGMVVDICGLGMVVDICGLGKVVEGGTGGGAASRDDGGGAASRDGGGGAAPRDDGGARPFHVVVGSTGKPVEDVTVVGNCSWLPLD</sequence>
<proteinExistence type="predicted"/>
<reference evidence="2" key="1">
    <citation type="submission" date="2023-05" db="EMBL/GenBank/DDBJ databases">
        <title>Nepenthes gracilis genome sequencing.</title>
        <authorList>
            <person name="Fukushima K."/>
        </authorList>
    </citation>
    <scope>NUCLEOTIDE SEQUENCE</scope>
    <source>
        <strain evidence="2">SING2019-196</strain>
    </source>
</reference>
<dbReference type="Proteomes" id="UP001279734">
    <property type="component" value="Unassembled WGS sequence"/>
</dbReference>
<organism evidence="2 3">
    <name type="scientific">Nepenthes gracilis</name>
    <name type="common">Slender pitcher plant</name>
    <dbReference type="NCBI Taxonomy" id="150966"/>
    <lineage>
        <taxon>Eukaryota</taxon>
        <taxon>Viridiplantae</taxon>
        <taxon>Streptophyta</taxon>
        <taxon>Embryophyta</taxon>
        <taxon>Tracheophyta</taxon>
        <taxon>Spermatophyta</taxon>
        <taxon>Magnoliopsida</taxon>
        <taxon>eudicotyledons</taxon>
        <taxon>Gunneridae</taxon>
        <taxon>Pentapetalae</taxon>
        <taxon>Caryophyllales</taxon>
        <taxon>Nepenthaceae</taxon>
        <taxon>Nepenthes</taxon>
    </lineage>
</organism>
<accession>A0AAD3T5J8</accession>
<comment type="caution">
    <text evidence="2">The sequence shown here is derived from an EMBL/GenBank/DDBJ whole genome shotgun (WGS) entry which is preliminary data.</text>
</comment>
<evidence type="ECO:0000313" key="3">
    <source>
        <dbReference type="Proteomes" id="UP001279734"/>
    </source>
</evidence>
<evidence type="ECO:0000313" key="2">
    <source>
        <dbReference type="EMBL" id="GMH22281.1"/>
    </source>
</evidence>
<feature type="compositionally biased region" description="Gly residues" evidence="1">
    <location>
        <begin position="146"/>
        <end position="157"/>
    </location>
</feature>